<dbReference type="Pfam" id="PF00149">
    <property type="entry name" value="Metallophos"/>
    <property type="match status" value="1"/>
</dbReference>
<dbReference type="SUPFAM" id="SSF56300">
    <property type="entry name" value="Metallo-dependent phosphatases"/>
    <property type="match status" value="1"/>
</dbReference>
<keyword evidence="5" id="KW-0325">Glycoprotein</keyword>
<feature type="domain" description="Calcineurin-like phosphoesterase" evidence="7">
    <location>
        <begin position="331"/>
        <end position="546"/>
    </location>
</feature>
<dbReference type="InParanoid" id="A0A2P6NGC8"/>
<evidence type="ECO:0000256" key="2">
    <source>
        <dbReference type="ARBA" id="ARBA00011738"/>
    </source>
</evidence>
<dbReference type="STRING" id="1890364.A0A2P6NGC8"/>
<dbReference type="InterPro" id="IPR029052">
    <property type="entry name" value="Metallo-depent_PP-like"/>
</dbReference>
<evidence type="ECO:0000256" key="3">
    <source>
        <dbReference type="ARBA" id="ARBA00022525"/>
    </source>
</evidence>
<dbReference type="CDD" id="cd00839">
    <property type="entry name" value="MPP_PAPs"/>
    <property type="match status" value="1"/>
</dbReference>
<feature type="domain" description="Purple acid phosphatase N-terminal" evidence="8">
    <location>
        <begin position="216"/>
        <end position="318"/>
    </location>
</feature>
<dbReference type="GO" id="GO:0005576">
    <property type="term" value="C:extracellular region"/>
    <property type="evidence" value="ECO:0007669"/>
    <property type="project" value="UniProtKB-SubCell"/>
</dbReference>
<dbReference type="Gene3D" id="3.60.21.10">
    <property type="match status" value="1"/>
</dbReference>
<dbReference type="InterPro" id="IPR008963">
    <property type="entry name" value="Purple_acid_Pase-like_N"/>
</dbReference>
<sequence length="648" mass="71703">MEVWLVFTLTPVGELANDIFVMCSSVIIESVYLLPSSRLGTPRETEARTRFCSVRNVSFSSSPTMRYILFFVLVHLCIAHEQHPLAIFRREVSTATAIVPSIKMVAYPTLLTTSPAWVTLNITGVANPTEQDTVGIFSPGVIDIYKTSPVRLLYGSRFGGNYLKTGNASIRLLINNLRENVTFGLFLNNSRTWIAANKKILSATSNGISFKNPHLPSQIHISSTGRPGEMRVMWTTGTVPNDAQVLRLGLVSNTYTMKVTPTPVIHKASDMCASPAIDWGWRDPGSLWMAEATGLKYGKKYFYSVGSTFTSYSEESYFMATSNASTVNQTRIALVGDMGVTGIDGTTDRRGPSPGQNIPLDVTTSMSKLIDKNLLDMVLIIGDVSYAQGFGATWEAYKEQMRPVAQRVPFLTVTGNHEADWFNIPGVVNSTDSTGECNGAYEKRYGAFMPKDSKEEKVQWWSIDQGPVHVIAMSTEHDYDEKSAQYAWLVKDLKMVDRKKTPWVIVTGHRPMYNHLCIDYDLAQSIEPLLIQYKVDAMYVGHLHSYQRGCQMVAYQCTDGAPTHVLVGSANGGFHAYTKIKGMVSGGSSLPGFVSITANRTHFVHEFVATDDTVKDRFVLHLGYNSKLVYKPSLVPPPNMNSCTDGDT</sequence>
<organism evidence="9 10">
    <name type="scientific">Planoprotostelium fungivorum</name>
    <dbReference type="NCBI Taxonomy" id="1890364"/>
    <lineage>
        <taxon>Eukaryota</taxon>
        <taxon>Amoebozoa</taxon>
        <taxon>Evosea</taxon>
        <taxon>Variosea</taxon>
        <taxon>Cavosteliida</taxon>
        <taxon>Cavosteliaceae</taxon>
        <taxon>Planoprotostelium</taxon>
    </lineage>
</organism>
<gene>
    <name evidence="9" type="ORF">PROFUN_09872</name>
</gene>
<dbReference type="InterPro" id="IPR015914">
    <property type="entry name" value="PAPs_N"/>
</dbReference>
<proteinExistence type="inferred from homology"/>
<dbReference type="InterPro" id="IPR004843">
    <property type="entry name" value="Calcineurin-like_PHP"/>
</dbReference>
<dbReference type="SUPFAM" id="SSF49363">
    <property type="entry name" value="Purple acid phosphatase, N-terminal domain"/>
    <property type="match status" value="1"/>
</dbReference>
<evidence type="ECO:0000256" key="6">
    <source>
        <dbReference type="RuleBase" id="RU361203"/>
    </source>
</evidence>
<evidence type="ECO:0000256" key="5">
    <source>
        <dbReference type="ARBA" id="ARBA00023180"/>
    </source>
</evidence>
<dbReference type="EMBL" id="MDYQ01000091">
    <property type="protein sequence ID" value="PRP83017.1"/>
    <property type="molecule type" value="Genomic_DNA"/>
</dbReference>
<dbReference type="OrthoDB" id="45007at2759"/>
<protein>
    <recommendedName>
        <fullName evidence="6">Purple acid phosphatase</fullName>
        <ecNumber evidence="6">3.1.3.2</ecNumber>
    </recommendedName>
</protein>
<keyword evidence="4" id="KW-0732">Signal</keyword>
<evidence type="ECO:0000256" key="4">
    <source>
        <dbReference type="ARBA" id="ARBA00022729"/>
    </source>
</evidence>
<comment type="subunit">
    <text evidence="2">Homodimer.</text>
</comment>
<keyword evidence="10" id="KW-1185">Reference proteome</keyword>
<comment type="caution">
    <text evidence="9">The sequence shown here is derived from an EMBL/GenBank/DDBJ whole genome shotgun (WGS) entry which is preliminary data.</text>
</comment>
<dbReference type="Gene3D" id="2.60.40.380">
    <property type="entry name" value="Purple acid phosphatase-like, N-terminal"/>
    <property type="match status" value="1"/>
</dbReference>
<evidence type="ECO:0000313" key="9">
    <source>
        <dbReference type="EMBL" id="PRP83017.1"/>
    </source>
</evidence>
<dbReference type="AlphaFoldDB" id="A0A2P6NGC8"/>
<dbReference type="Pfam" id="PF16656">
    <property type="entry name" value="Pur_ac_phosph_N"/>
    <property type="match status" value="1"/>
</dbReference>
<comment type="subcellular location">
    <subcellularLocation>
        <location evidence="1">Secreted</location>
    </subcellularLocation>
</comment>
<accession>A0A2P6NGC8</accession>
<dbReference type="InterPro" id="IPR041792">
    <property type="entry name" value="MPP_PAP"/>
</dbReference>
<evidence type="ECO:0000259" key="7">
    <source>
        <dbReference type="Pfam" id="PF00149"/>
    </source>
</evidence>
<evidence type="ECO:0000259" key="8">
    <source>
        <dbReference type="Pfam" id="PF16656"/>
    </source>
</evidence>
<dbReference type="PANTHER" id="PTHR45778">
    <property type="entry name" value="PURPLE ACID PHOSPHATASE-RELATED"/>
    <property type="match status" value="1"/>
</dbReference>
<dbReference type="EC" id="3.1.3.2" evidence="6"/>
<reference evidence="9 10" key="1">
    <citation type="journal article" date="2018" name="Genome Biol. Evol.">
        <title>Multiple Roots of Fruiting Body Formation in Amoebozoa.</title>
        <authorList>
            <person name="Hillmann F."/>
            <person name="Forbes G."/>
            <person name="Novohradska S."/>
            <person name="Ferling I."/>
            <person name="Riege K."/>
            <person name="Groth M."/>
            <person name="Westermann M."/>
            <person name="Marz M."/>
            <person name="Spaller T."/>
            <person name="Winckler T."/>
            <person name="Schaap P."/>
            <person name="Glockner G."/>
        </authorList>
    </citation>
    <scope>NUCLEOTIDE SEQUENCE [LARGE SCALE GENOMIC DNA]</scope>
    <source>
        <strain evidence="9 10">Jena</strain>
    </source>
</reference>
<dbReference type="PANTHER" id="PTHR45778:SF3">
    <property type="entry name" value="PURPLE ACID PHOSPHATASE"/>
    <property type="match status" value="1"/>
</dbReference>
<keyword evidence="3" id="KW-0964">Secreted</keyword>
<keyword evidence="6" id="KW-0378">Hydrolase</keyword>
<name>A0A2P6NGC8_9EUKA</name>
<evidence type="ECO:0000313" key="10">
    <source>
        <dbReference type="Proteomes" id="UP000241769"/>
    </source>
</evidence>
<dbReference type="GO" id="GO:0003993">
    <property type="term" value="F:acid phosphatase activity"/>
    <property type="evidence" value="ECO:0007669"/>
    <property type="project" value="UniProtKB-EC"/>
</dbReference>
<comment type="similarity">
    <text evidence="6">Belongs to the metallophosphoesterase superfamily. Purple acid phosphatase family.</text>
</comment>
<dbReference type="Proteomes" id="UP000241769">
    <property type="component" value="Unassembled WGS sequence"/>
</dbReference>
<comment type="catalytic activity">
    <reaction evidence="6">
        <text>a phosphate monoester + H2O = an alcohol + phosphate</text>
        <dbReference type="Rhea" id="RHEA:15017"/>
        <dbReference type="ChEBI" id="CHEBI:15377"/>
        <dbReference type="ChEBI" id="CHEBI:30879"/>
        <dbReference type="ChEBI" id="CHEBI:43474"/>
        <dbReference type="ChEBI" id="CHEBI:67140"/>
        <dbReference type="EC" id="3.1.3.2"/>
    </reaction>
</comment>
<evidence type="ECO:0000256" key="1">
    <source>
        <dbReference type="ARBA" id="ARBA00004613"/>
    </source>
</evidence>
<dbReference type="GO" id="GO:0046872">
    <property type="term" value="F:metal ion binding"/>
    <property type="evidence" value="ECO:0007669"/>
    <property type="project" value="InterPro"/>
</dbReference>